<dbReference type="AlphaFoldDB" id="A0A0E9XB55"/>
<evidence type="ECO:0000313" key="1">
    <source>
        <dbReference type="EMBL" id="JAH99849.1"/>
    </source>
</evidence>
<accession>A0A0E9XB55</accession>
<reference evidence="1" key="2">
    <citation type="journal article" date="2015" name="Fish Shellfish Immunol.">
        <title>Early steps in the European eel (Anguilla anguilla)-Vibrio vulnificus interaction in the gills: Role of the RtxA13 toxin.</title>
        <authorList>
            <person name="Callol A."/>
            <person name="Pajuelo D."/>
            <person name="Ebbesson L."/>
            <person name="Teles M."/>
            <person name="MacKenzie S."/>
            <person name="Amaro C."/>
        </authorList>
    </citation>
    <scope>NUCLEOTIDE SEQUENCE</scope>
</reference>
<proteinExistence type="predicted"/>
<sequence length="40" mass="4581">MRTSVQGLTYESQITHFPSHFSHNRPMATPACFLQKMRSG</sequence>
<organism evidence="1">
    <name type="scientific">Anguilla anguilla</name>
    <name type="common">European freshwater eel</name>
    <name type="synonym">Muraena anguilla</name>
    <dbReference type="NCBI Taxonomy" id="7936"/>
    <lineage>
        <taxon>Eukaryota</taxon>
        <taxon>Metazoa</taxon>
        <taxon>Chordata</taxon>
        <taxon>Craniata</taxon>
        <taxon>Vertebrata</taxon>
        <taxon>Euteleostomi</taxon>
        <taxon>Actinopterygii</taxon>
        <taxon>Neopterygii</taxon>
        <taxon>Teleostei</taxon>
        <taxon>Anguilliformes</taxon>
        <taxon>Anguillidae</taxon>
        <taxon>Anguilla</taxon>
    </lineage>
</organism>
<dbReference type="EMBL" id="GBXM01008728">
    <property type="protein sequence ID" value="JAH99849.1"/>
    <property type="molecule type" value="Transcribed_RNA"/>
</dbReference>
<protein>
    <submittedName>
        <fullName evidence="1">Uncharacterized protein</fullName>
    </submittedName>
</protein>
<name>A0A0E9XB55_ANGAN</name>
<reference evidence="1" key="1">
    <citation type="submission" date="2014-11" db="EMBL/GenBank/DDBJ databases">
        <authorList>
            <person name="Amaro Gonzalez C."/>
        </authorList>
    </citation>
    <scope>NUCLEOTIDE SEQUENCE</scope>
</reference>